<name>A0AAU7QDR7_9GAMM</name>
<dbReference type="EMBL" id="CP157947">
    <property type="protein sequence ID" value="XBS71228.1"/>
    <property type="molecule type" value="Genomic_DNA"/>
</dbReference>
<protein>
    <submittedName>
        <fullName evidence="1">Uncharacterized protein</fullName>
    </submittedName>
</protein>
<accession>A0AAU7QDR7</accession>
<gene>
    <name evidence="1" type="ORF">ABK905_09900</name>
</gene>
<dbReference type="AlphaFoldDB" id="A0AAU7QDR7"/>
<proteinExistence type="predicted"/>
<sequence length="164" mass="17834">MADTLKHGEVYQAFPTLRGAKASDFSSLQEAASAGEVRSMNSLEQLAAHLANAATGDINAVLTMDRPKTFWRRLFSPVDGHACNIMKCGHDIFLADGQKKSFAIHRLPSDDELSTERSDALMVRQTADLASVLARHLGALDPTGDGLKLYNIGWSQNPRLDKAP</sequence>
<reference evidence="1" key="1">
    <citation type="submission" date="2024-06" db="EMBL/GenBank/DDBJ databases">
        <authorList>
            <person name="Coelho C."/>
            <person name="Bento M."/>
            <person name="Garcia E."/>
            <person name="Camelo A."/>
            <person name="Brandao I."/>
            <person name="Espirito Santo C."/>
            <person name="Trovao J."/>
            <person name="Verissimo A."/>
            <person name="Costa J."/>
            <person name="Tiago I."/>
        </authorList>
    </citation>
    <scope>NUCLEOTIDE SEQUENCE</scope>
    <source>
        <strain evidence="1">KWT182</strain>
    </source>
</reference>
<evidence type="ECO:0000313" key="1">
    <source>
        <dbReference type="EMBL" id="XBS71228.1"/>
    </source>
</evidence>
<organism evidence="1">
    <name type="scientific">Acerihabitans sp. KWT182</name>
    <dbReference type="NCBI Taxonomy" id="3157919"/>
    <lineage>
        <taxon>Bacteria</taxon>
        <taxon>Pseudomonadati</taxon>
        <taxon>Pseudomonadota</taxon>
        <taxon>Gammaproteobacteria</taxon>
        <taxon>Enterobacterales</taxon>
        <taxon>Pectobacteriaceae</taxon>
        <taxon>Acerihabitans</taxon>
    </lineage>
</organism>